<dbReference type="GO" id="GO:0046872">
    <property type="term" value="F:metal ion binding"/>
    <property type="evidence" value="ECO:0007669"/>
    <property type="project" value="UniProtKB-KW"/>
</dbReference>
<keyword evidence="7" id="KW-1185">Reference proteome</keyword>
<organism evidence="6 7">
    <name type="scientific">Aspergillus violaceofuscus (strain CBS 115571)</name>
    <dbReference type="NCBI Taxonomy" id="1450538"/>
    <lineage>
        <taxon>Eukaryota</taxon>
        <taxon>Fungi</taxon>
        <taxon>Dikarya</taxon>
        <taxon>Ascomycota</taxon>
        <taxon>Pezizomycotina</taxon>
        <taxon>Eurotiomycetes</taxon>
        <taxon>Eurotiomycetidae</taxon>
        <taxon>Eurotiales</taxon>
        <taxon>Aspergillaceae</taxon>
        <taxon>Aspergillus</taxon>
    </lineage>
</organism>
<evidence type="ECO:0000313" key="7">
    <source>
        <dbReference type="Proteomes" id="UP000249829"/>
    </source>
</evidence>
<dbReference type="AlphaFoldDB" id="A0A2V5GY96"/>
<name>A0A2V5GY96_ASPV1</name>
<keyword evidence="4" id="KW-0456">Lyase</keyword>
<dbReference type="STRING" id="1450538.A0A2V5GY96"/>
<keyword evidence="2" id="KW-0479">Metal-binding</keyword>
<dbReference type="PANTHER" id="PTHR33337:SF8">
    <property type="entry name" value="CENP-V_GFA DOMAIN-CONTAINING PROTEIN"/>
    <property type="match status" value="1"/>
</dbReference>
<dbReference type="SUPFAM" id="SSF51316">
    <property type="entry name" value="Mss4-like"/>
    <property type="match status" value="1"/>
</dbReference>
<gene>
    <name evidence="6" type="ORF">BO99DRAFT_366747</name>
</gene>
<reference evidence="6 7" key="1">
    <citation type="submission" date="2018-02" db="EMBL/GenBank/DDBJ databases">
        <title>The genomes of Aspergillus section Nigri reveals drivers in fungal speciation.</title>
        <authorList>
            <consortium name="DOE Joint Genome Institute"/>
            <person name="Vesth T.C."/>
            <person name="Nybo J."/>
            <person name="Theobald S."/>
            <person name="Brandl J."/>
            <person name="Frisvad J.C."/>
            <person name="Nielsen K.F."/>
            <person name="Lyhne E.K."/>
            <person name="Kogle M.E."/>
            <person name="Kuo A."/>
            <person name="Riley R."/>
            <person name="Clum A."/>
            <person name="Nolan M."/>
            <person name="Lipzen A."/>
            <person name="Salamov A."/>
            <person name="Henrissat B."/>
            <person name="Wiebenga A."/>
            <person name="De vries R.P."/>
            <person name="Grigoriev I.V."/>
            <person name="Mortensen U.H."/>
            <person name="Andersen M.R."/>
            <person name="Baker S.E."/>
        </authorList>
    </citation>
    <scope>NUCLEOTIDE SEQUENCE [LARGE SCALE GENOMIC DNA]</scope>
    <source>
        <strain evidence="6 7">CBS 115571</strain>
    </source>
</reference>
<accession>A0A2V5GY96</accession>
<dbReference type="Gene3D" id="3.90.1590.10">
    <property type="entry name" value="glutathione-dependent formaldehyde- activating enzyme (gfa)"/>
    <property type="match status" value="1"/>
</dbReference>
<dbReference type="OMA" id="MYSENHT"/>
<feature type="domain" description="CENP-V/GFA" evidence="5">
    <location>
        <begin position="27"/>
        <end position="156"/>
    </location>
</feature>
<dbReference type="InterPro" id="IPR011057">
    <property type="entry name" value="Mss4-like_sf"/>
</dbReference>
<dbReference type="PANTHER" id="PTHR33337">
    <property type="entry name" value="GFA DOMAIN-CONTAINING PROTEIN"/>
    <property type="match status" value="1"/>
</dbReference>
<evidence type="ECO:0000256" key="4">
    <source>
        <dbReference type="ARBA" id="ARBA00023239"/>
    </source>
</evidence>
<evidence type="ECO:0000256" key="3">
    <source>
        <dbReference type="ARBA" id="ARBA00022833"/>
    </source>
</evidence>
<dbReference type="Pfam" id="PF04828">
    <property type="entry name" value="GFA"/>
    <property type="match status" value="1"/>
</dbReference>
<protein>
    <recommendedName>
        <fullName evidence="5">CENP-V/GFA domain-containing protein</fullName>
    </recommendedName>
</protein>
<evidence type="ECO:0000259" key="5">
    <source>
        <dbReference type="PROSITE" id="PS51891"/>
    </source>
</evidence>
<sequence length="171" mass="18573">MSAPITGEAKPHFPIVRSDGWSTENEATATCFCGAVQLSFPTHGPGFVVSFICNCTDCHKITASMHSTGFIVHDTHLKHLRGQTVLKTYTQPKSPGSDTTVTNHFCSTCGSLMYRVSAAYPGMSALRVGTVDDFSLHETKLRPTVELFTKDRVAWKPPTAGVEQFVADGLH</sequence>
<dbReference type="InterPro" id="IPR006913">
    <property type="entry name" value="CENP-V/GFA"/>
</dbReference>
<dbReference type="PROSITE" id="PS51891">
    <property type="entry name" value="CENP_V_GFA"/>
    <property type="match status" value="1"/>
</dbReference>
<dbReference type="GO" id="GO:0016846">
    <property type="term" value="F:carbon-sulfur lyase activity"/>
    <property type="evidence" value="ECO:0007669"/>
    <property type="project" value="InterPro"/>
</dbReference>
<evidence type="ECO:0000256" key="1">
    <source>
        <dbReference type="ARBA" id="ARBA00005495"/>
    </source>
</evidence>
<feature type="non-terminal residue" evidence="6">
    <location>
        <position position="171"/>
    </location>
</feature>
<comment type="similarity">
    <text evidence="1">Belongs to the Gfa family.</text>
</comment>
<dbReference type="EMBL" id="KZ825174">
    <property type="protein sequence ID" value="PYI16101.1"/>
    <property type="molecule type" value="Genomic_DNA"/>
</dbReference>
<dbReference type="Proteomes" id="UP000249829">
    <property type="component" value="Unassembled WGS sequence"/>
</dbReference>
<proteinExistence type="inferred from homology"/>
<evidence type="ECO:0000313" key="6">
    <source>
        <dbReference type="EMBL" id="PYI16101.1"/>
    </source>
</evidence>
<keyword evidence="3" id="KW-0862">Zinc</keyword>
<evidence type="ECO:0000256" key="2">
    <source>
        <dbReference type="ARBA" id="ARBA00022723"/>
    </source>
</evidence>